<sequence length="802" mass="87089">MWVVDGRIRWVGEEQDAPVEALAEHKVAAGNRTILPGFIDPHMHLAPLAMLHSFENLGPFRFPRTKDALAYLKQKSADVPAGQWLVGRQFDPSLQEGPDYLTIDLLDEVSVEHPIFIYNASLHLAYCNSAALQLAGVTADTPDPAGAEIGRDDNGQPNGVLKAGPAMALVARHNPHTKTADLAQACLDVFAHANTLGITGLCDQGTGLFQGAKELDLYQGLRDSNRMTVRFRYSLAQAVADRWDEAGCRWGEGDEWVRNTGWKIVSDGSNQGRTGLQREPFLNSDETGIAYIEREELFAAVEQRLADGWAVCVHANGDAAIDNVLDAFEAAAAKGLRADSQRCRIEHCSILHDEQIERMAALGLSPSFLIGHVYYWGQAFVQDVFGIDKASLLDRTGTCEAKGIRWTIHSDDPVTEMNPLRCIENAVTRNMWKSEAKLSPQECISTAAALRAMTIDAAWQCHSDHEVGSLEAGKFADFIVLEQDPLQVEPDALSSIAILQTWVNGELVYAAPMGWIARSQLASAVSNAGALGIIETSSGELDAVREEILKMRDLTDKPFGVNIAQAFVRDPNIVQFVIDQGVKFVTTSAGNPERYTKELKDAGLTVFHVVPSLDAALKAVDAGVDGLVVEGSEGGGFKNPRDVSTMVLLPLIRSKVDVPIIAAGGFLDGASMVAAFALGAEGIQMGTRMVSAAESPVHDNWKNAIVNAKETDTVFLNRAHSPALRALRTEKTTRLEFQNETNAMTEFGKATDLYFGGDMESSIALTGQVAGRIDSVRPVAEVIAEVKQQFFACLEQMSKQYS</sequence>
<dbReference type="Pfam" id="PF03060">
    <property type="entry name" value="NMO"/>
    <property type="match status" value="1"/>
</dbReference>
<dbReference type="InterPro" id="IPR011059">
    <property type="entry name" value="Metal-dep_hydrolase_composite"/>
</dbReference>
<reference evidence="5" key="1">
    <citation type="submission" date="2021-02" db="EMBL/GenBank/DDBJ databases">
        <authorList>
            <person name="Dougan E. K."/>
            <person name="Rhodes N."/>
            <person name="Thang M."/>
            <person name="Chan C."/>
        </authorList>
    </citation>
    <scope>NUCLEOTIDE SEQUENCE</scope>
</reference>
<feature type="domain" description="Amidohydrolase 3" evidence="4">
    <location>
        <begin position="27"/>
        <end position="509"/>
    </location>
</feature>
<comment type="caution">
    <text evidence="5">The sequence shown here is derived from an EMBL/GenBank/DDBJ whole genome shotgun (WGS) entry which is preliminary data.</text>
</comment>
<keyword evidence="3" id="KW-0560">Oxidoreductase</keyword>
<proteinExistence type="predicted"/>
<dbReference type="Gene3D" id="3.20.20.70">
    <property type="entry name" value="Aldolase class I"/>
    <property type="match status" value="1"/>
</dbReference>
<dbReference type="Proteomes" id="UP000649617">
    <property type="component" value="Unassembled WGS sequence"/>
</dbReference>
<protein>
    <submittedName>
        <fullName evidence="5">YtcJ protein</fullName>
    </submittedName>
</protein>
<dbReference type="Gene3D" id="2.30.40.10">
    <property type="entry name" value="Urease, subunit C, domain 1"/>
    <property type="match status" value="1"/>
</dbReference>
<dbReference type="SUPFAM" id="SSF51412">
    <property type="entry name" value="Inosine monophosphate dehydrogenase (IMPDH)"/>
    <property type="match status" value="1"/>
</dbReference>
<dbReference type="InterPro" id="IPR013108">
    <property type="entry name" value="Amidohydro_3"/>
</dbReference>
<evidence type="ECO:0000256" key="1">
    <source>
        <dbReference type="ARBA" id="ARBA00022630"/>
    </source>
</evidence>
<keyword evidence="2" id="KW-0288">FMN</keyword>
<dbReference type="Pfam" id="PF07969">
    <property type="entry name" value="Amidohydro_3"/>
    <property type="match status" value="1"/>
</dbReference>
<accession>A0A812IVW0</accession>
<dbReference type="GO" id="GO:0016810">
    <property type="term" value="F:hydrolase activity, acting on carbon-nitrogen (but not peptide) bonds"/>
    <property type="evidence" value="ECO:0007669"/>
    <property type="project" value="InterPro"/>
</dbReference>
<evidence type="ECO:0000259" key="4">
    <source>
        <dbReference type="Pfam" id="PF07969"/>
    </source>
</evidence>
<dbReference type="CDD" id="cd04730">
    <property type="entry name" value="NPD_like"/>
    <property type="match status" value="1"/>
</dbReference>
<dbReference type="SUPFAM" id="SSF51556">
    <property type="entry name" value="Metallo-dependent hydrolases"/>
    <property type="match status" value="1"/>
</dbReference>
<dbReference type="PANTHER" id="PTHR22642:SF2">
    <property type="entry name" value="PROTEIN LONG AFTER FAR-RED 3"/>
    <property type="match status" value="1"/>
</dbReference>
<evidence type="ECO:0000256" key="2">
    <source>
        <dbReference type="ARBA" id="ARBA00022643"/>
    </source>
</evidence>
<keyword evidence="1" id="KW-0285">Flavoprotein</keyword>
<organism evidence="5 6">
    <name type="scientific">Symbiodinium pilosum</name>
    <name type="common">Dinoflagellate</name>
    <dbReference type="NCBI Taxonomy" id="2952"/>
    <lineage>
        <taxon>Eukaryota</taxon>
        <taxon>Sar</taxon>
        <taxon>Alveolata</taxon>
        <taxon>Dinophyceae</taxon>
        <taxon>Suessiales</taxon>
        <taxon>Symbiodiniaceae</taxon>
        <taxon>Symbiodinium</taxon>
    </lineage>
</organism>
<dbReference type="OrthoDB" id="3501663at2759"/>
<name>A0A812IVW0_SYMPI</name>
<evidence type="ECO:0000256" key="3">
    <source>
        <dbReference type="ARBA" id="ARBA00023002"/>
    </source>
</evidence>
<dbReference type="InterPro" id="IPR013785">
    <property type="entry name" value="Aldolase_TIM"/>
</dbReference>
<dbReference type="InterPro" id="IPR033932">
    <property type="entry name" value="YtcJ-like"/>
</dbReference>
<dbReference type="AlphaFoldDB" id="A0A812IVW0"/>
<evidence type="ECO:0000313" key="6">
    <source>
        <dbReference type="Proteomes" id="UP000649617"/>
    </source>
</evidence>
<dbReference type="SUPFAM" id="SSF51338">
    <property type="entry name" value="Composite domain of metallo-dependent hydrolases"/>
    <property type="match status" value="1"/>
</dbReference>
<dbReference type="CDD" id="cd01300">
    <property type="entry name" value="YtcJ_like"/>
    <property type="match status" value="1"/>
</dbReference>
<dbReference type="PANTHER" id="PTHR22642">
    <property type="entry name" value="IMIDAZOLONEPROPIONASE"/>
    <property type="match status" value="1"/>
</dbReference>
<evidence type="ECO:0000313" key="5">
    <source>
        <dbReference type="EMBL" id="CAE7182526.1"/>
    </source>
</evidence>
<keyword evidence="6" id="KW-1185">Reference proteome</keyword>
<dbReference type="EMBL" id="CAJNIZ010001091">
    <property type="protein sequence ID" value="CAE7182526.1"/>
    <property type="molecule type" value="Genomic_DNA"/>
</dbReference>
<dbReference type="InterPro" id="IPR032466">
    <property type="entry name" value="Metal_Hydrolase"/>
</dbReference>
<dbReference type="GO" id="GO:0018580">
    <property type="term" value="F:nitronate monooxygenase activity"/>
    <property type="evidence" value="ECO:0007669"/>
    <property type="project" value="InterPro"/>
</dbReference>
<gene>
    <name evidence="5" type="primary">ytcJ</name>
    <name evidence="5" type="ORF">SPIL2461_LOCUS1141</name>
</gene>
<dbReference type="InterPro" id="IPR004136">
    <property type="entry name" value="NMO"/>
</dbReference>
<dbReference type="Gene3D" id="3.20.20.140">
    <property type="entry name" value="Metal-dependent hydrolases"/>
    <property type="match status" value="1"/>
</dbReference>
<dbReference type="Gene3D" id="3.10.310.70">
    <property type="match status" value="1"/>
</dbReference>